<dbReference type="AlphaFoldDB" id="A0A4U8Z493"/>
<evidence type="ECO:0000313" key="3">
    <source>
        <dbReference type="EMBL" id="VTZ49240.1"/>
    </source>
</evidence>
<organism evidence="2 4">
    <name type="scientific">Methylocella tundrae</name>
    <dbReference type="NCBI Taxonomy" id="227605"/>
    <lineage>
        <taxon>Bacteria</taxon>
        <taxon>Pseudomonadati</taxon>
        <taxon>Pseudomonadota</taxon>
        <taxon>Alphaproteobacteria</taxon>
        <taxon>Hyphomicrobiales</taxon>
        <taxon>Beijerinckiaceae</taxon>
        <taxon>Methylocella</taxon>
    </lineage>
</organism>
<keyword evidence="1" id="KW-0732">Signal</keyword>
<proteinExistence type="predicted"/>
<keyword evidence="5" id="KW-1185">Reference proteome</keyword>
<dbReference type="EMBL" id="CABFMQ020000057">
    <property type="protein sequence ID" value="VTZ49240.1"/>
    <property type="molecule type" value="Genomic_DNA"/>
</dbReference>
<reference evidence="2 4" key="1">
    <citation type="submission" date="2019-03" db="EMBL/GenBank/DDBJ databases">
        <authorList>
            <person name="Kox A.R. M."/>
        </authorList>
    </citation>
    <scope>NUCLEOTIDE SEQUENCE [LARGE SCALE GENOMIC DNA]</scope>
    <source>
        <strain evidence="2">MTUNDRAET4 annotated genome</strain>
    </source>
</reference>
<dbReference type="EMBL" id="LR536450">
    <property type="protein sequence ID" value="VFU10274.1"/>
    <property type="molecule type" value="Genomic_DNA"/>
</dbReference>
<dbReference type="KEGG" id="mtun:MTUNDRAET4_3387"/>
<protein>
    <submittedName>
        <fullName evidence="2">Uncharacterized protein</fullName>
    </submittedName>
</protein>
<dbReference type="Proteomes" id="UP000485880">
    <property type="component" value="Unassembled WGS sequence"/>
</dbReference>
<evidence type="ECO:0000313" key="2">
    <source>
        <dbReference type="EMBL" id="VFU10274.1"/>
    </source>
</evidence>
<reference evidence="3 5" key="2">
    <citation type="submission" date="2019-05" db="EMBL/GenBank/DDBJ databases">
        <authorList>
            <person name="Farhan Ul Haque M."/>
        </authorList>
    </citation>
    <scope>NUCLEOTIDE SEQUENCE [LARGE SCALE GENOMIC DNA]</scope>
    <source>
        <strain evidence="3">2</strain>
    </source>
</reference>
<accession>A0A4U8Z493</accession>
<feature type="chain" id="PRO_5044609844" evidence="1">
    <location>
        <begin position="29"/>
        <end position="94"/>
    </location>
</feature>
<sequence>MRCEIFGVLTTLVAVIITMLGNASAVNAQECRTNYYACSLNEGGRIDPANPGCCWSPAAGRPYKAVCPRNFYKCDLNAGGKVDPDHPGCCWNLR</sequence>
<evidence type="ECO:0000313" key="5">
    <source>
        <dbReference type="Proteomes" id="UP000485880"/>
    </source>
</evidence>
<feature type="signal peptide" evidence="1">
    <location>
        <begin position="1"/>
        <end position="28"/>
    </location>
</feature>
<dbReference type="Proteomes" id="UP000294360">
    <property type="component" value="Chromosome"/>
</dbReference>
<name>A0A4U8Z493_METTU</name>
<gene>
    <name evidence="3" type="ORF">MPC4_150022</name>
    <name evidence="2" type="ORF">MTUNDRAET4_3387</name>
</gene>
<evidence type="ECO:0000313" key="4">
    <source>
        <dbReference type="Proteomes" id="UP000294360"/>
    </source>
</evidence>
<evidence type="ECO:0000256" key="1">
    <source>
        <dbReference type="SAM" id="SignalP"/>
    </source>
</evidence>